<dbReference type="InterPro" id="IPR050211">
    <property type="entry name" value="FOX_domain-containing"/>
</dbReference>
<dbReference type="InterPro" id="IPR013638">
    <property type="entry name" value="Fork-head_N"/>
</dbReference>
<dbReference type="Pfam" id="PF08430">
    <property type="entry name" value="Forkhead_N"/>
    <property type="match status" value="1"/>
</dbReference>
<dbReference type="PROSITE" id="PS00657">
    <property type="entry name" value="FORK_HEAD_1"/>
    <property type="match status" value="1"/>
</dbReference>
<gene>
    <name evidence="7" type="ORF">JOQ06_004311</name>
</gene>
<dbReference type="PROSITE" id="PS00658">
    <property type="entry name" value="FORK_HEAD_2"/>
    <property type="match status" value="1"/>
</dbReference>
<dbReference type="GO" id="GO:0009653">
    <property type="term" value="P:anatomical structure morphogenesis"/>
    <property type="evidence" value="ECO:0007669"/>
    <property type="project" value="TreeGrafter"/>
</dbReference>
<dbReference type="AlphaFoldDB" id="A0AAD6AN93"/>
<dbReference type="InterPro" id="IPR036388">
    <property type="entry name" value="WH-like_DNA-bd_sf"/>
</dbReference>
<dbReference type="InterPro" id="IPR036390">
    <property type="entry name" value="WH_DNA-bd_sf"/>
</dbReference>
<accession>A0AAD6AN93</accession>
<proteinExistence type="predicted"/>
<feature type="region of interest" description="Disordered" evidence="5">
    <location>
        <begin position="65"/>
        <end position="116"/>
    </location>
</feature>
<evidence type="ECO:0000259" key="6">
    <source>
        <dbReference type="PROSITE" id="PS50039"/>
    </source>
</evidence>
<evidence type="ECO:0000313" key="7">
    <source>
        <dbReference type="EMBL" id="KAJ4928685.1"/>
    </source>
</evidence>
<evidence type="ECO:0000313" key="8">
    <source>
        <dbReference type="Proteomes" id="UP001219934"/>
    </source>
</evidence>
<dbReference type="Pfam" id="PF00250">
    <property type="entry name" value="Forkhead"/>
    <property type="match status" value="1"/>
</dbReference>
<dbReference type="CDD" id="cd20015">
    <property type="entry name" value="FH_FOXA"/>
    <property type="match status" value="1"/>
</dbReference>
<name>A0AAD6AN93_9TELE</name>
<feature type="region of interest" description="Disordered" evidence="5">
    <location>
        <begin position="245"/>
        <end position="303"/>
    </location>
</feature>
<keyword evidence="3 4" id="KW-0539">Nucleus</keyword>
<dbReference type="PROSITE" id="PS50039">
    <property type="entry name" value="FORK_HEAD_3"/>
    <property type="match status" value="1"/>
</dbReference>
<comment type="caution">
    <text evidence="7">The sequence shown here is derived from an EMBL/GenBank/DDBJ whole genome shotgun (WGS) entry which is preliminary data.</text>
</comment>
<feature type="compositionally biased region" description="Low complexity" evidence="5">
    <location>
        <begin position="274"/>
        <end position="285"/>
    </location>
</feature>
<dbReference type="EMBL" id="JAPTMU010000017">
    <property type="protein sequence ID" value="KAJ4928685.1"/>
    <property type="molecule type" value="Genomic_DNA"/>
</dbReference>
<organism evidence="7 8">
    <name type="scientific">Pogonophryne albipinna</name>
    <dbReference type="NCBI Taxonomy" id="1090488"/>
    <lineage>
        <taxon>Eukaryota</taxon>
        <taxon>Metazoa</taxon>
        <taxon>Chordata</taxon>
        <taxon>Craniata</taxon>
        <taxon>Vertebrata</taxon>
        <taxon>Euteleostomi</taxon>
        <taxon>Actinopterygii</taxon>
        <taxon>Neopterygii</taxon>
        <taxon>Teleostei</taxon>
        <taxon>Neoteleostei</taxon>
        <taxon>Acanthomorphata</taxon>
        <taxon>Eupercaria</taxon>
        <taxon>Perciformes</taxon>
        <taxon>Notothenioidei</taxon>
        <taxon>Pogonophryne</taxon>
    </lineage>
</organism>
<evidence type="ECO:0000256" key="5">
    <source>
        <dbReference type="SAM" id="MobiDB-lite"/>
    </source>
</evidence>
<keyword evidence="8" id="KW-1185">Reference proteome</keyword>
<keyword evidence="2 4" id="KW-0238">DNA-binding</keyword>
<feature type="compositionally biased region" description="Polar residues" evidence="5">
    <location>
        <begin position="83"/>
        <end position="92"/>
    </location>
</feature>
<evidence type="ECO:0000256" key="1">
    <source>
        <dbReference type="ARBA" id="ARBA00004123"/>
    </source>
</evidence>
<dbReference type="GO" id="GO:0000981">
    <property type="term" value="F:DNA-binding transcription factor activity, RNA polymerase II-specific"/>
    <property type="evidence" value="ECO:0007669"/>
    <property type="project" value="TreeGrafter"/>
</dbReference>
<dbReference type="SMART" id="SM00339">
    <property type="entry name" value="FH"/>
    <property type="match status" value="1"/>
</dbReference>
<dbReference type="Gene3D" id="1.10.10.10">
    <property type="entry name" value="Winged helix-like DNA-binding domain superfamily/Winged helix DNA-binding domain"/>
    <property type="match status" value="1"/>
</dbReference>
<dbReference type="PANTHER" id="PTHR11829">
    <property type="entry name" value="FORKHEAD BOX PROTEIN"/>
    <property type="match status" value="1"/>
</dbReference>
<sequence length="403" mass="44505">MLSAVKMEDLPEWSGSSYYGEAECYSAAANMNSMSSYMNAPGMTGSGHMNAHYMNPVHTAPVPPGLSHPPTGSGTGMIPGLSSALQPGTSTGCAPPYGSAQGLSSEHYQAGVETDGSEDSKVYRLSYRSPVYGQVREPKPYRRSYTHAKPPYSYISLITMALQQSSCKMLTLNELYTWITDLFPFYRQNQQRWQNSIRHSLSFNDCFIKVPRLPDRPGKGSFWALHPDSGNMFENGCYLRRQKRFKTGKQQATGTGKQQSNSTGGKEEKEESSGGKSNSVTSDSPPSLPPSSSSPPVTLKSHQDLDPVQQRVPSPLVHTPHLYPMLVHEASHLKPDPHHHYPPHLYSFNHPFSINNLMNEPQLHRLEYGGYGGQTGVKQGPDNGAMPDNGNYYRGVYRPLMNS</sequence>
<protein>
    <recommendedName>
        <fullName evidence="6">Fork-head domain-containing protein</fullName>
    </recommendedName>
</protein>
<feature type="compositionally biased region" description="Low complexity" evidence="5">
    <location>
        <begin position="248"/>
        <end position="264"/>
    </location>
</feature>
<dbReference type="GO" id="GO:0000978">
    <property type="term" value="F:RNA polymerase II cis-regulatory region sequence-specific DNA binding"/>
    <property type="evidence" value="ECO:0007669"/>
    <property type="project" value="TreeGrafter"/>
</dbReference>
<dbReference type="PANTHER" id="PTHR11829:SF380">
    <property type="entry name" value="PROTEIN FORK HEAD"/>
    <property type="match status" value="1"/>
</dbReference>
<dbReference type="FunFam" id="1.10.10.10:FF:000042">
    <property type="entry name" value="hepatocyte nuclear factor 3-beta"/>
    <property type="match status" value="1"/>
</dbReference>
<dbReference type="PRINTS" id="PR00053">
    <property type="entry name" value="FORKHEAD"/>
</dbReference>
<dbReference type="GO" id="GO:0005634">
    <property type="term" value="C:nucleus"/>
    <property type="evidence" value="ECO:0007669"/>
    <property type="project" value="UniProtKB-SubCell"/>
</dbReference>
<dbReference type="InterPro" id="IPR001766">
    <property type="entry name" value="Fork_head_dom"/>
</dbReference>
<comment type="subcellular location">
    <subcellularLocation>
        <location evidence="1 4">Nucleus</location>
    </subcellularLocation>
</comment>
<reference evidence="7" key="1">
    <citation type="submission" date="2022-11" db="EMBL/GenBank/DDBJ databases">
        <title>Chromosome-level genome of Pogonophryne albipinna.</title>
        <authorList>
            <person name="Jo E."/>
        </authorList>
    </citation>
    <scope>NUCLEOTIDE SEQUENCE</scope>
    <source>
        <strain evidence="7">SGF0006</strain>
        <tissue evidence="7">Muscle</tissue>
    </source>
</reference>
<dbReference type="GO" id="GO:0030154">
    <property type="term" value="P:cell differentiation"/>
    <property type="evidence" value="ECO:0007669"/>
    <property type="project" value="UniProtKB-ARBA"/>
</dbReference>
<dbReference type="InterPro" id="IPR030456">
    <property type="entry name" value="TF_fork_head_CS_2"/>
</dbReference>
<dbReference type="GO" id="GO:0019904">
    <property type="term" value="F:protein domain specific binding"/>
    <property type="evidence" value="ECO:0007669"/>
    <property type="project" value="InterPro"/>
</dbReference>
<dbReference type="Proteomes" id="UP001219934">
    <property type="component" value="Unassembled WGS sequence"/>
</dbReference>
<feature type="domain" description="Fork-head" evidence="6">
    <location>
        <begin position="149"/>
        <end position="243"/>
    </location>
</feature>
<feature type="DNA-binding region" description="Fork-head" evidence="4">
    <location>
        <begin position="149"/>
        <end position="243"/>
    </location>
</feature>
<dbReference type="SUPFAM" id="SSF46785">
    <property type="entry name" value="Winged helix' DNA-binding domain"/>
    <property type="match status" value="1"/>
</dbReference>
<dbReference type="InterPro" id="IPR018122">
    <property type="entry name" value="TF_fork_head_CS_1"/>
</dbReference>
<evidence type="ECO:0000256" key="2">
    <source>
        <dbReference type="ARBA" id="ARBA00023125"/>
    </source>
</evidence>
<evidence type="ECO:0000256" key="3">
    <source>
        <dbReference type="ARBA" id="ARBA00023242"/>
    </source>
</evidence>
<evidence type="ECO:0000256" key="4">
    <source>
        <dbReference type="PROSITE-ProRule" id="PRU00089"/>
    </source>
</evidence>